<evidence type="ECO:0000313" key="4">
    <source>
        <dbReference type="Proteomes" id="UP001565474"/>
    </source>
</evidence>
<dbReference type="InterPro" id="IPR029787">
    <property type="entry name" value="Nucleotide_cyclase"/>
</dbReference>
<feature type="transmembrane region" description="Helical" evidence="1">
    <location>
        <begin position="26"/>
        <end position="44"/>
    </location>
</feature>
<organism evidence="3 4">
    <name type="scientific">Bradyrhizobium yuanmingense</name>
    <dbReference type="NCBI Taxonomy" id="108015"/>
    <lineage>
        <taxon>Bacteria</taxon>
        <taxon>Pseudomonadati</taxon>
        <taxon>Pseudomonadota</taxon>
        <taxon>Alphaproteobacteria</taxon>
        <taxon>Hyphomicrobiales</taxon>
        <taxon>Nitrobacteraceae</taxon>
        <taxon>Bradyrhizobium</taxon>
    </lineage>
</organism>
<dbReference type="PANTHER" id="PTHR43081:SF20">
    <property type="entry name" value="TWO-COMPONENT RESPONSE REGULATOR"/>
    <property type="match status" value="1"/>
</dbReference>
<keyword evidence="4" id="KW-1185">Reference proteome</keyword>
<evidence type="ECO:0000259" key="2">
    <source>
        <dbReference type="PROSITE" id="PS50125"/>
    </source>
</evidence>
<dbReference type="Proteomes" id="UP001565474">
    <property type="component" value="Unassembled WGS sequence"/>
</dbReference>
<dbReference type="SMART" id="SM01080">
    <property type="entry name" value="CHASE2"/>
    <property type="match status" value="1"/>
</dbReference>
<dbReference type="PANTHER" id="PTHR43081">
    <property type="entry name" value="ADENYLATE CYCLASE, TERMINAL-DIFFERENTIATION SPECIFIC-RELATED"/>
    <property type="match status" value="1"/>
</dbReference>
<dbReference type="SMART" id="SM00044">
    <property type="entry name" value="CYCc"/>
    <property type="match status" value="1"/>
</dbReference>
<dbReference type="EC" id="4.6.1.1" evidence="3"/>
<dbReference type="PROSITE" id="PS50125">
    <property type="entry name" value="GUANYLATE_CYCLASE_2"/>
    <property type="match status" value="1"/>
</dbReference>
<sequence length="650" mass="69456">MSRGRQGPAHEIWIIRLQDRMRSRRVQILVALVLTALWGAGIYATHAHGHLRFLDRLEATLTDWRTQARGVRRPPDLVTIVAIDDTVVKRGGTYPLPRADLARVVDTIVQFKPKVVAIDLLLVDRSAAIGDATLANTLATGPMVLAAAAIFPSDSETVTPGSEDGPLAVLPQAERFLQPLPAFTDHAEVGVVNVATGQSGSPLSVPMLFRTRDKVELSFPLRVAARALDEPLTVAPDHLRLGDRVVPTDSHFALPITYYGPRRTIRTVSAQSIFDGTLDRAAIENRIVVIGASVAGGGDFFPTPFDSLMPGVEVISTAITHLVAGDGILRDRRVRIADALTAILLPMLLVGLLAWRRSALGIMAAGAVMMAWAGLNLFAFTHGVWLNAATTLAAAVPPVAIFAGVQLWAGSRRTQYFAAKSRSLAQFQAPAVLEWLARDPNFLSKPVRQDAAVVFIDLSGFTGLSERIDPSELRDLLKAFHALIDKTAADCGGTITGFLGDGAMILFGLPRAMSDDATRALKCAIDLHRGTERWIASLPPAIAGQLGFKIGAHCGEIVASRLGESHQHITATGDTVNVASRLMEVAAQNGARLALSDTLLDAADFQGAPDGVLSGPLLAQVRGRSGVVTVWFWRDRNGPGQAATKAEMIG</sequence>
<dbReference type="InterPro" id="IPR050697">
    <property type="entry name" value="Adenylyl/Guanylyl_Cyclase_3/4"/>
</dbReference>
<feature type="transmembrane region" description="Helical" evidence="1">
    <location>
        <begin position="391"/>
        <end position="410"/>
    </location>
</feature>
<keyword evidence="1" id="KW-0472">Membrane</keyword>
<dbReference type="CDD" id="cd07302">
    <property type="entry name" value="CHD"/>
    <property type="match status" value="1"/>
</dbReference>
<dbReference type="Gene3D" id="3.30.70.1230">
    <property type="entry name" value="Nucleotide cyclase"/>
    <property type="match status" value="1"/>
</dbReference>
<dbReference type="InterPro" id="IPR007890">
    <property type="entry name" value="CHASE2"/>
</dbReference>
<dbReference type="GO" id="GO:0004016">
    <property type="term" value="F:adenylate cyclase activity"/>
    <property type="evidence" value="ECO:0007669"/>
    <property type="project" value="UniProtKB-EC"/>
</dbReference>
<name>A0ABV4GSI3_9BRAD</name>
<dbReference type="InterPro" id="IPR001054">
    <property type="entry name" value="A/G_cyclase"/>
</dbReference>
<proteinExistence type="predicted"/>
<dbReference type="SUPFAM" id="SSF55073">
    <property type="entry name" value="Nucleotide cyclase"/>
    <property type="match status" value="1"/>
</dbReference>
<feature type="transmembrane region" description="Helical" evidence="1">
    <location>
        <begin position="336"/>
        <end position="355"/>
    </location>
</feature>
<keyword evidence="3" id="KW-0456">Lyase</keyword>
<protein>
    <submittedName>
        <fullName evidence="3">Adenylate cyclase</fullName>
        <ecNumber evidence="3">4.6.1.1</ecNumber>
    </submittedName>
</protein>
<keyword evidence="1" id="KW-1133">Transmembrane helix</keyword>
<comment type="caution">
    <text evidence="3">The sequence shown here is derived from an EMBL/GenBank/DDBJ whole genome shotgun (WGS) entry which is preliminary data.</text>
</comment>
<dbReference type="Pfam" id="PF05226">
    <property type="entry name" value="CHASE2"/>
    <property type="match status" value="1"/>
</dbReference>
<evidence type="ECO:0000313" key="3">
    <source>
        <dbReference type="EMBL" id="MEY9474050.1"/>
    </source>
</evidence>
<dbReference type="EMBL" id="JBGBZN010000002">
    <property type="protein sequence ID" value="MEY9474050.1"/>
    <property type="molecule type" value="Genomic_DNA"/>
</dbReference>
<accession>A0ABV4GSI3</accession>
<keyword evidence="1" id="KW-0812">Transmembrane</keyword>
<gene>
    <name evidence="3" type="ORF">ABH992_006449</name>
</gene>
<evidence type="ECO:0000256" key="1">
    <source>
        <dbReference type="SAM" id="Phobius"/>
    </source>
</evidence>
<reference evidence="3 4" key="1">
    <citation type="submission" date="2024-07" db="EMBL/GenBank/DDBJ databases">
        <title>Genomic Encyclopedia of Type Strains, Phase V (KMG-V): Genome sequencing to study the core and pangenomes of soil and plant-associated prokaryotes.</title>
        <authorList>
            <person name="Whitman W."/>
        </authorList>
    </citation>
    <scope>NUCLEOTIDE SEQUENCE [LARGE SCALE GENOMIC DNA]</scope>
    <source>
        <strain evidence="3 4">USDA 222</strain>
    </source>
</reference>
<feature type="transmembrane region" description="Helical" evidence="1">
    <location>
        <begin position="362"/>
        <end position="385"/>
    </location>
</feature>
<dbReference type="Pfam" id="PF00211">
    <property type="entry name" value="Guanylate_cyc"/>
    <property type="match status" value="1"/>
</dbReference>
<feature type="domain" description="Guanylate cyclase" evidence="2">
    <location>
        <begin position="452"/>
        <end position="583"/>
    </location>
</feature>